<evidence type="ECO:0000256" key="5">
    <source>
        <dbReference type="SAM" id="Phobius"/>
    </source>
</evidence>
<dbReference type="InterPro" id="IPR017907">
    <property type="entry name" value="Znf_RING_CS"/>
</dbReference>
<protein>
    <recommendedName>
        <fullName evidence="6">RING-type domain-containing protein</fullName>
    </recommendedName>
</protein>
<evidence type="ECO:0000313" key="8">
    <source>
        <dbReference type="Proteomes" id="UP000215902"/>
    </source>
</evidence>
<keyword evidence="3" id="KW-0862">Zinc</keyword>
<gene>
    <name evidence="7" type="ORF">BOX15_Mlig031038g1</name>
</gene>
<evidence type="ECO:0000256" key="2">
    <source>
        <dbReference type="ARBA" id="ARBA00022771"/>
    </source>
</evidence>
<feature type="domain" description="RING-type" evidence="6">
    <location>
        <begin position="37"/>
        <end position="82"/>
    </location>
</feature>
<evidence type="ECO:0000313" key="7">
    <source>
        <dbReference type="EMBL" id="PAA71496.1"/>
    </source>
</evidence>
<proteinExistence type="predicted"/>
<keyword evidence="2 4" id="KW-0863">Zinc-finger</keyword>
<dbReference type="Pfam" id="PF13639">
    <property type="entry name" value="zf-RING_2"/>
    <property type="match status" value="1"/>
</dbReference>
<feature type="transmembrane region" description="Helical" evidence="5">
    <location>
        <begin position="122"/>
        <end position="152"/>
    </location>
</feature>
<organism evidence="7 8">
    <name type="scientific">Macrostomum lignano</name>
    <dbReference type="NCBI Taxonomy" id="282301"/>
    <lineage>
        <taxon>Eukaryota</taxon>
        <taxon>Metazoa</taxon>
        <taxon>Spiralia</taxon>
        <taxon>Lophotrochozoa</taxon>
        <taxon>Platyhelminthes</taxon>
        <taxon>Rhabditophora</taxon>
        <taxon>Macrostomorpha</taxon>
        <taxon>Macrostomida</taxon>
        <taxon>Macrostomidae</taxon>
        <taxon>Macrostomum</taxon>
    </lineage>
</organism>
<dbReference type="Proteomes" id="UP000215902">
    <property type="component" value="Unassembled WGS sequence"/>
</dbReference>
<dbReference type="SMART" id="SM00184">
    <property type="entry name" value="RING"/>
    <property type="match status" value="1"/>
</dbReference>
<reference evidence="7 8" key="1">
    <citation type="submission" date="2017-06" db="EMBL/GenBank/DDBJ databases">
        <title>A platform for efficient transgenesis in Macrostomum lignano, a flatworm model organism for stem cell research.</title>
        <authorList>
            <person name="Berezikov E."/>
        </authorList>
    </citation>
    <scope>NUCLEOTIDE SEQUENCE [LARGE SCALE GENOMIC DNA]</scope>
    <source>
        <strain evidence="7">DV1</strain>
        <tissue evidence="7">Whole organism</tissue>
    </source>
</reference>
<dbReference type="EMBL" id="NIVC01001160">
    <property type="protein sequence ID" value="PAA71496.1"/>
    <property type="molecule type" value="Genomic_DNA"/>
</dbReference>
<name>A0A267FCL4_9PLAT</name>
<accession>A0A267FCL4</accession>
<dbReference type="PROSITE" id="PS00518">
    <property type="entry name" value="ZF_RING_1"/>
    <property type="match status" value="1"/>
</dbReference>
<feature type="transmembrane region" description="Helical" evidence="5">
    <location>
        <begin position="164"/>
        <end position="195"/>
    </location>
</feature>
<evidence type="ECO:0000256" key="1">
    <source>
        <dbReference type="ARBA" id="ARBA00022723"/>
    </source>
</evidence>
<evidence type="ECO:0000256" key="4">
    <source>
        <dbReference type="PROSITE-ProRule" id="PRU00175"/>
    </source>
</evidence>
<dbReference type="SUPFAM" id="SSF57850">
    <property type="entry name" value="RING/U-box"/>
    <property type="match status" value="1"/>
</dbReference>
<feature type="non-terminal residue" evidence="7">
    <location>
        <position position="1"/>
    </location>
</feature>
<sequence>ICSRQQTSCCSGRVKSATMEVIRQSSTADSADAGSKCVICLESLASAAELARPSPCQHRFCRACLEGLCRQNRREARCPLDRLTFSRYSVARQNAVGAAEVMHDVETLAPLRRLFSSLAEPLVIGFVLLVVLWMAPSYSLALHIILSGAIFWYTDGACEFTPYIFYASAFYLILLPVQHIGLLATVYSFFCGFLLVRWYNQLPELRSTDWTPEKLMTTGTALLLVVVYPVLQFTVYTLLQAYVYALCIILGFSLMASLNHQHDGNKFASFSLLFFCAGHAPYLCEVSEISLGQLVYSFAVLLYLTVWHTPDLQQSREHLPEPDLIVKTACCIALPLLLRLSVWNVIYVTACNAVHQNALKGFLATERGKAMLQRVPLLFIVNAVLVFIALPCNLFGFWSYLGCSIFVPCTNYLSGILIQGLTGSQAGNVVRLIVQFGVLGVLLPASLF</sequence>
<feature type="transmembrane region" description="Helical" evidence="5">
    <location>
        <begin position="215"/>
        <end position="235"/>
    </location>
</feature>
<keyword evidence="8" id="KW-1185">Reference proteome</keyword>
<dbReference type="InterPro" id="IPR013083">
    <property type="entry name" value="Znf_RING/FYVE/PHD"/>
</dbReference>
<dbReference type="Gene3D" id="3.30.40.10">
    <property type="entry name" value="Zinc/RING finger domain, C3HC4 (zinc finger)"/>
    <property type="match status" value="1"/>
</dbReference>
<keyword evidence="5" id="KW-0472">Membrane</keyword>
<feature type="transmembrane region" description="Helical" evidence="5">
    <location>
        <begin position="375"/>
        <end position="391"/>
    </location>
</feature>
<keyword evidence="1" id="KW-0479">Metal-binding</keyword>
<keyword evidence="5" id="KW-0812">Transmembrane</keyword>
<evidence type="ECO:0000259" key="6">
    <source>
        <dbReference type="PROSITE" id="PS50089"/>
    </source>
</evidence>
<feature type="transmembrane region" description="Helical" evidence="5">
    <location>
        <begin position="241"/>
        <end position="260"/>
    </location>
</feature>
<feature type="transmembrane region" description="Helical" evidence="5">
    <location>
        <begin position="289"/>
        <end position="307"/>
    </location>
</feature>
<keyword evidence="5" id="KW-1133">Transmembrane helix</keyword>
<evidence type="ECO:0000256" key="3">
    <source>
        <dbReference type="ARBA" id="ARBA00022833"/>
    </source>
</evidence>
<dbReference type="AlphaFoldDB" id="A0A267FCL4"/>
<dbReference type="GO" id="GO:0008270">
    <property type="term" value="F:zinc ion binding"/>
    <property type="evidence" value="ECO:0007669"/>
    <property type="project" value="UniProtKB-KW"/>
</dbReference>
<comment type="caution">
    <text evidence="7">The sequence shown here is derived from an EMBL/GenBank/DDBJ whole genome shotgun (WGS) entry which is preliminary data.</text>
</comment>
<dbReference type="PROSITE" id="PS50089">
    <property type="entry name" value="ZF_RING_2"/>
    <property type="match status" value="1"/>
</dbReference>
<dbReference type="InterPro" id="IPR001841">
    <property type="entry name" value="Znf_RING"/>
</dbReference>